<sequence>MEEAVVKKGVLYLYQQQTFRKRNSELEKERLEDEAPASLAMAENPLYSPMRKGAYHRFSSSILSSLGNLLGPERERPSLSCPLTPAPKVVFSFEAGRRCPSGEGSFEFVTPHGKEIIQLIEEAINARWGPSPRASSGVATLPPGATNRNIPEGAMWDFKVSAPDKGQPASLTTATTTLLSLEPNWRGKPGKDSPISAAGSAPLPTLPRHLSDSFLRRDPQGGPAVSEGPGKTAVVAGSESAEPLDAAHKPPANSSASWPLRDKEQVPSPSLSDGGIQGPGLAPACLGPEHIYDDPELLVHEVYDEPQELKGEAWKLRATAEDPVGHEYPYNPCLDDYSVPKMAAAPAPFQLPGKGRKGLGQAACGHRLLGFKMAKDAQ</sequence>
<dbReference type="Gene3D" id="2.30.29.30">
    <property type="entry name" value="Pleckstrin-homology domain (PH domain)/Phosphotyrosine-binding domain (PTB)"/>
    <property type="match status" value="1"/>
</dbReference>
<name>A0ABQ7SZU2_PHRPL</name>
<dbReference type="PANTHER" id="PTHR21258:SF14">
    <property type="entry name" value="DOCKING PROTEIN 2"/>
    <property type="match status" value="1"/>
</dbReference>
<dbReference type="Proteomes" id="UP000826234">
    <property type="component" value="Unassembled WGS sequence"/>
</dbReference>
<protein>
    <recommendedName>
        <fullName evidence="2">IRS-type PTB domain-containing protein</fullName>
    </recommendedName>
</protein>
<evidence type="ECO:0000256" key="1">
    <source>
        <dbReference type="SAM" id="MobiDB-lite"/>
    </source>
</evidence>
<dbReference type="EMBL" id="JAIPUX010003283">
    <property type="protein sequence ID" value="KAH0622994.1"/>
    <property type="molecule type" value="Genomic_DNA"/>
</dbReference>
<evidence type="ECO:0000313" key="4">
    <source>
        <dbReference type="Proteomes" id="UP000826234"/>
    </source>
</evidence>
<dbReference type="PANTHER" id="PTHR21258">
    <property type="entry name" value="DOCKING PROTEIN RELATED"/>
    <property type="match status" value="1"/>
</dbReference>
<reference evidence="3 4" key="1">
    <citation type="journal article" date="2022" name="Gigascience">
        <title>A chromosome-level genome assembly and annotation of the desert horned lizard, Phrynosoma platyrhinos, provides insight into chromosomal rearrangements among reptiles.</title>
        <authorList>
            <person name="Koochekian N."/>
            <person name="Ascanio A."/>
            <person name="Farleigh K."/>
            <person name="Card D.C."/>
            <person name="Schield D.R."/>
            <person name="Castoe T.A."/>
            <person name="Jezkova T."/>
        </authorList>
    </citation>
    <scope>NUCLEOTIDE SEQUENCE [LARGE SCALE GENOMIC DNA]</scope>
    <source>
        <strain evidence="3">NK-2021</strain>
    </source>
</reference>
<feature type="domain" description="IRS-type PTB" evidence="2">
    <location>
        <begin position="12"/>
        <end position="129"/>
    </location>
</feature>
<comment type="caution">
    <text evidence="3">The sequence shown here is derived from an EMBL/GenBank/DDBJ whole genome shotgun (WGS) entry which is preliminary data.</text>
</comment>
<dbReference type="SMART" id="SM00310">
    <property type="entry name" value="PTBI"/>
    <property type="match status" value="1"/>
</dbReference>
<dbReference type="Pfam" id="PF02174">
    <property type="entry name" value="IRS"/>
    <property type="match status" value="1"/>
</dbReference>
<proteinExistence type="predicted"/>
<accession>A0ABQ7SZU2</accession>
<evidence type="ECO:0000259" key="2">
    <source>
        <dbReference type="SMART" id="SM00310"/>
    </source>
</evidence>
<feature type="compositionally biased region" description="Basic and acidic residues" evidence="1">
    <location>
        <begin position="209"/>
        <end position="219"/>
    </location>
</feature>
<dbReference type="InterPro" id="IPR011993">
    <property type="entry name" value="PH-like_dom_sf"/>
</dbReference>
<dbReference type="SUPFAM" id="SSF50729">
    <property type="entry name" value="PH domain-like"/>
    <property type="match status" value="1"/>
</dbReference>
<organism evidence="3 4">
    <name type="scientific">Phrynosoma platyrhinos</name>
    <name type="common">Desert horned lizard</name>
    <dbReference type="NCBI Taxonomy" id="52577"/>
    <lineage>
        <taxon>Eukaryota</taxon>
        <taxon>Metazoa</taxon>
        <taxon>Chordata</taxon>
        <taxon>Craniata</taxon>
        <taxon>Vertebrata</taxon>
        <taxon>Euteleostomi</taxon>
        <taxon>Lepidosauria</taxon>
        <taxon>Squamata</taxon>
        <taxon>Bifurcata</taxon>
        <taxon>Unidentata</taxon>
        <taxon>Episquamata</taxon>
        <taxon>Toxicofera</taxon>
        <taxon>Iguania</taxon>
        <taxon>Phrynosomatidae</taxon>
        <taxon>Phrynosomatinae</taxon>
        <taxon>Phrynosoma</taxon>
    </lineage>
</organism>
<keyword evidence="4" id="KW-1185">Reference proteome</keyword>
<gene>
    <name evidence="3" type="ORF">JD844_030879</name>
</gene>
<dbReference type="SMART" id="SM01244">
    <property type="entry name" value="IRS"/>
    <property type="match status" value="1"/>
</dbReference>
<feature type="region of interest" description="Disordered" evidence="1">
    <location>
        <begin position="180"/>
        <end position="280"/>
    </location>
</feature>
<dbReference type="InterPro" id="IPR050996">
    <property type="entry name" value="Docking_Protein_DOK"/>
</dbReference>
<dbReference type="InterPro" id="IPR002404">
    <property type="entry name" value="IRS_PTB"/>
</dbReference>
<evidence type="ECO:0000313" key="3">
    <source>
        <dbReference type="EMBL" id="KAH0622994.1"/>
    </source>
</evidence>